<comment type="caution">
    <text evidence="2">The sequence shown here is derived from an EMBL/GenBank/DDBJ whole genome shotgun (WGS) entry which is preliminary data.</text>
</comment>
<evidence type="ECO:0000256" key="1">
    <source>
        <dbReference type="SAM" id="MobiDB-lite"/>
    </source>
</evidence>
<evidence type="ECO:0000313" key="3">
    <source>
        <dbReference type="Proteomes" id="UP001519460"/>
    </source>
</evidence>
<feature type="compositionally biased region" description="Basic and acidic residues" evidence="1">
    <location>
        <begin position="10"/>
        <end position="20"/>
    </location>
</feature>
<accession>A0ABD0K6J0</accession>
<dbReference type="Proteomes" id="UP001519460">
    <property type="component" value="Unassembled WGS sequence"/>
</dbReference>
<proteinExistence type="predicted"/>
<name>A0ABD0K6J0_9CAEN</name>
<dbReference type="EMBL" id="JACVVK020000237">
    <property type="protein sequence ID" value="KAK7482839.1"/>
    <property type="molecule type" value="Genomic_DNA"/>
</dbReference>
<dbReference type="AlphaFoldDB" id="A0ABD0K6J0"/>
<reference evidence="2 3" key="1">
    <citation type="journal article" date="2023" name="Sci. Data">
        <title>Genome assembly of the Korean intertidal mud-creeper Batillaria attramentaria.</title>
        <authorList>
            <person name="Patra A.K."/>
            <person name="Ho P.T."/>
            <person name="Jun S."/>
            <person name="Lee S.J."/>
            <person name="Kim Y."/>
            <person name="Won Y.J."/>
        </authorList>
    </citation>
    <scope>NUCLEOTIDE SEQUENCE [LARGE SCALE GENOMIC DNA]</scope>
    <source>
        <strain evidence="2">Wonlab-2016</strain>
    </source>
</reference>
<protein>
    <submittedName>
        <fullName evidence="2">Uncharacterized protein</fullName>
    </submittedName>
</protein>
<evidence type="ECO:0000313" key="2">
    <source>
        <dbReference type="EMBL" id="KAK7482839.1"/>
    </source>
</evidence>
<keyword evidence="3" id="KW-1185">Reference proteome</keyword>
<sequence length="147" mass="15713">MESTPCLYGDTDRTNLHDPRSDVVLGPRGDVTVELPCHCSPLCSLSKILPFTQATQILRESRTDRGALCELYIPGSQTDTAYEEMLSGDGVFVVSRGMSEGEPPTSPSSSHVLAFSRPIRLSPPLPTSAVSPSSVFSTHAGIQNPPV</sequence>
<feature type="region of interest" description="Disordered" evidence="1">
    <location>
        <begin position="1"/>
        <end position="20"/>
    </location>
</feature>
<organism evidence="2 3">
    <name type="scientific">Batillaria attramentaria</name>
    <dbReference type="NCBI Taxonomy" id="370345"/>
    <lineage>
        <taxon>Eukaryota</taxon>
        <taxon>Metazoa</taxon>
        <taxon>Spiralia</taxon>
        <taxon>Lophotrochozoa</taxon>
        <taxon>Mollusca</taxon>
        <taxon>Gastropoda</taxon>
        <taxon>Caenogastropoda</taxon>
        <taxon>Sorbeoconcha</taxon>
        <taxon>Cerithioidea</taxon>
        <taxon>Batillariidae</taxon>
        <taxon>Batillaria</taxon>
    </lineage>
</organism>
<gene>
    <name evidence="2" type="ORF">BaRGS_00025872</name>
</gene>